<dbReference type="InterPro" id="IPR018794">
    <property type="entry name" value="UPF0538"/>
</dbReference>
<evidence type="ECO:0000313" key="2">
    <source>
        <dbReference type="Proteomes" id="UP001318040"/>
    </source>
</evidence>
<dbReference type="RefSeq" id="XP_032800799.1">
    <property type="nucleotide sequence ID" value="XM_032944908.1"/>
</dbReference>
<reference evidence="3" key="1">
    <citation type="submission" date="2025-08" db="UniProtKB">
        <authorList>
            <consortium name="RefSeq"/>
        </authorList>
    </citation>
    <scope>IDENTIFICATION</scope>
    <source>
        <tissue evidence="3">Sperm</tissue>
    </source>
</reference>
<dbReference type="CTD" id="116937794"/>
<dbReference type="Pfam" id="PF10209">
    <property type="entry name" value="DUF2340"/>
    <property type="match status" value="1"/>
</dbReference>
<protein>
    <submittedName>
        <fullName evidence="3">UPF0538 protein C2orf76 homolog isoform X1</fullName>
    </submittedName>
</protein>
<gene>
    <name evidence="3" type="primary">C4H2orf76</name>
</gene>
<evidence type="ECO:0000256" key="1">
    <source>
        <dbReference type="ARBA" id="ARBA00007176"/>
    </source>
</evidence>
<dbReference type="PANTHER" id="PTHR18444:SF9">
    <property type="entry name" value="UPF0538 PROTEIN C2ORF76"/>
    <property type="match status" value="1"/>
</dbReference>
<dbReference type="PANTHER" id="PTHR18444">
    <property type="entry name" value="UPF0538 FAMILY MEMBER"/>
    <property type="match status" value="1"/>
</dbReference>
<comment type="similarity">
    <text evidence="1">Belongs to the UPF0538 family.</text>
</comment>
<dbReference type="KEGG" id="pmrn:116937794"/>
<dbReference type="Proteomes" id="UP001318040">
    <property type="component" value="Chromosome 4"/>
</dbReference>
<proteinExistence type="inferred from homology"/>
<dbReference type="GeneID" id="116937794"/>
<sequence length="163" mass="18738">MTTMLGSDRDGPPRRSLSVRYGRAPCMSEAACRAPERPGLETVTVCVRLVRSFEHRNFRELVFHDVAVSQSVRDFMSLLLREIPTRAQLPPPFKKHTYDTLKIIHQAHGAKTNELVVSLEDDEHLLLHDEQTLHDSGVRHETVLAFFLLADYNKYKINPTMTW</sequence>
<name>A0AAJ7SK66_PETMA</name>
<keyword evidence="2" id="KW-1185">Reference proteome</keyword>
<dbReference type="AlphaFoldDB" id="A0AAJ7SK66"/>
<accession>A0AAJ7SK66</accession>
<evidence type="ECO:0000313" key="3">
    <source>
        <dbReference type="RefSeq" id="XP_032800799.1"/>
    </source>
</evidence>
<organism evidence="2 3">
    <name type="scientific">Petromyzon marinus</name>
    <name type="common">Sea lamprey</name>
    <dbReference type="NCBI Taxonomy" id="7757"/>
    <lineage>
        <taxon>Eukaryota</taxon>
        <taxon>Metazoa</taxon>
        <taxon>Chordata</taxon>
        <taxon>Craniata</taxon>
        <taxon>Vertebrata</taxon>
        <taxon>Cyclostomata</taxon>
        <taxon>Hyperoartia</taxon>
        <taxon>Petromyzontiformes</taxon>
        <taxon>Petromyzontidae</taxon>
        <taxon>Petromyzon</taxon>
    </lineage>
</organism>